<comment type="caution">
    <text evidence="3">The sequence shown here is derived from an EMBL/GenBank/DDBJ whole genome shotgun (WGS) entry which is preliminary data.</text>
</comment>
<dbReference type="GO" id="GO:0003993">
    <property type="term" value="F:acid phosphatase activity"/>
    <property type="evidence" value="ECO:0007669"/>
    <property type="project" value="InterPro"/>
</dbReference>
<evidence type="ECO:0000313" key="3">
    <source>
        <dbReference type="EMBL" id="TWV60490.1"/>
    </source>
</evidence>
<organism evidence="3 4">
    <name type="scientific">Parabacteroides distasonis</name>
    <dbReference type="NCBI Taxonomy" id="823"/>
    <lineage>
        <taxon>Bacteria</taxon>
        <taxon>Pseudomonadati</taxon>
        <taxon>Bacteroidota</taxon>
        <taxon>Bacteroidia</taxon>
        <taxon>Bacteroidales</taxon>
        <taxon>Tannerellaceae</taxon>
        <taxon>Parabacteroides</taxon>
    </lineage>
</organism>
<sequence length="609" mass="67592">MAKLSIYIMSLLLLTSLFSCQNEELKNNGDMGYLMLDVATNASLNTKATEYDGKSIGLKILDAEGNLEKEYEDWQTIQGTKVALKPGSYQLIASSAGYDGQAGKKKPYYSGTKTINIVSGEIANTEIVCTLANVKVTVQFTESFKKAFGFWDGQIMGAFVLESQDRSQRIEPNIMDIVNKEGGEGEYYFPVSNLIYNVMVYNISFGEALNYTDSVMDVNARDHIILNFGTKEDQTGKGDISVVVNEALQEFTYTILVPNTQTGSFTSLTTKPANPWTTFAKLSGTVDSSEETDPSKIVFKYHVSGETAEWQTIATTKSGEEFTADLEGLKPATTYEYAISDGTNHGDTIAFTTETRRTIPESGFENWWLKDEKIYMPGTLGGESFWDSGNTAAANMLGKDYNITLPDETEKHEGTTSAKLASKNVFVKFAAGNLFSGEFLGLDGMDGILSFGRPFESRPSQLKGWFKYTQGEINQDNNYPNKPEGAEKGQMDKGKIYIAIGDWEPQTFTVKNKSYTAIVPVQTNKNVQQLFDSNDEHIIAYGELVIDKTVADWEELAIDLTYRSDRKPKYIVIVGTSSIYGDYFVGSDQSVLWLDDLSLEYPTTYPTIK</sequence>
<dbReference type="InterPro" id="IPR027840">
    <property type="entry name" value="DUF4493"/>
</dbReference>
<accession>A0A5C6KAX8</accession>
<dbReference type="Proteomes" id="UP000315827">
    <property type="component" value="Unassembled WGS sequence"/>
</dbReference>
<evidence type="ECO:0000313" key="4">
    <source>
        <dbReference type="Proteomes" id="UP000315827"/>
    </source>
</evidence>
<evidence type="ECO:0000259" key="2">
    <source>
        <dbReference type="PROSITE" id="PS50853"/>
    </source>
</evidence>
<dbReference type="GO" id="GO:0046872">
    <property type="term" value="F:metal ion binding"/>
    <property type="evidence" value="ECO:0007669"/>
    <property type="project" value="InterPro"/>
</dbReference>
<dbReference type="InterPro" id="IPR025112">
    <property type="entry name" value="PCMD"/>
</dbReference>
<dbReference type="SUPFAM" id="SSF49363">
    <property type="entry name" value="Purple acid phosphatase, N-terminal domain"/>
    <property type="match status" value="1"/>
</dbReference>
<dbReference type="Pfam" id="PF14900">
    <property type="entry name" value="DUF4493"/>
    <property type="match status" value="1"/>
</dbReference>
<dbReference type="Pfam" id="PF13201">
    <property type="entry name" value="PCMD"/>
    <property type="match status" value="1"/>
</dbReference>
<feature type="signal peptide" evidence="1">
    <location>
        <begin position="1"/>
        <end position="21"/>
    </location>
</feature>
<dbReference type="InterPro" id="IPR008963">
    <property type="entry name" value="Purple_acid_Pase-like_N"/>
</dbReference>
<dbReference type="RefSeq" id="WP_146375770.1">
    <property type="nucleotide sequence ID" value="NZ_VOHW01000009.1"/>
</dbReference>
<protein>
    <submittedName>
        <fullName evidence="3">DUF4493 domain-containing protein</fullName>
    </submittedName>
</protein>
<dbReference type="AlphaFoldDB" id="A0A5C6KAX8"/>
<dbReference type="PROSITE" id="PS51257">
    <property type="entry name" value="PROKAR_LIPOPROTEIN"/>
    <property type="match status" value="1"/>
</dbReference>
<feature type="chain" id="PRO_5022766667" evidence="1">
    <location>
        <begin position="22"/>
        <end position="609"/>
    </location>
</feature>
<dbReference type="InterPro" id="IPR003961">
    <property type="entry name" value="FN3_dom"/>
</dbReference>
<evidence type="ECO:0000256" key="1">
    <source>
        <dbReference type="SAM" id="SignalP"/>
    </source>
</evidence>
<feature type="domain" description="Fibronectin type-III" evidence="2">
    <location>
        <begin position="271"/>
        <end position="362"/>
    </location>
</feature>
<gene>
    <name evidence="3" type="ORF">FSA05_14585</name>
</gene>
<dbReference type="InterPro" id="IPR038653">
    <property type="entry name" value="Put_CMD_sf"/>
</dbReference>
<proteinExistence type="predicted"/>
<dbReference type="PROSITE" id="PS50853">
    <property type="entry name" value="FN3"/>
    <property type="match status" value="1"/>
</dbReference>
<dbReference type="Gene3D" id="2.60.120.890">
    <property type="entry name" value="BT2081, beta-jelly-roll domain"/>
    <property type="match status" value="1"/>
</dbReference>
<keyword evidence="1" id="KW-0732">Signal</keyword>
<name>A0A5C6KAX8_PARDI</name>
<dbReference type="EMBL" id="VOHW01000009">
    <property type="protein sequence ID" value="TWV60490.1"/>
    <property type="molecule type" value="Genomic_DNA"/>
</dbReference>
<reference evidence="3 4" key="1">
    <citation type="submission" date="2019-07" db="EMBL/GenBank/DDBJ databases">
        <title>Genome sequencing of Parabacteroides distasonis iSURF_7.</title>
        <authorList>
            <person name="Degefu H.N."/>
            <person name="Ruoff K.L."/>
            <person name="Price C.E."/>
            <person name="Valls R.A."/>
            <person name="O'Toole G.A."/>
        </authorList>
    </citation>
    <scope>NUCLEOTIDE SEQUENCE [LARGE SCALE GENOMIC DNA]</scope>
    <source>
        <strain evidence="3 4">CFPLTA003_1B</strain>
    </source>
</reference>